<dbReference type="PANTHER" id="PTHR43222:SF2">
    <property type="entry name" value="NUDIX HYDROLASE 23, CHLOROPLASTIC"/>
    <property type="match status" value="1"/>
</dbReference>
<reference evidence="2 3" key="1">
    <citation type="submission" date="2016-11" db="EMBL/GenBank/DDBJ databases">
        <authorList>
            <person name="Jaros S."/>
            <person name="Januszkiewicz K."/>
            <person name="Wedrychowicz H."/>
        </authorList>
    </citation>
    <scope>NUCLEOTIDE SEQUENCE [LARGE SCALE GENOMIC DNA]</scope>
    <source>
        <strain evidence="2 3">DSM 14916</strain>
    </source>
</reference>
<dbReference type="Pfam" id="PF00293">
    <property type="entry name" value="NUDIX"/>
    <property type="match status" value="1"/>
</dbReference>
<dbReference type="InterPro" id="IPR000086">
    <property type="entry name" value="NUDIX_hydrolase_dom"/>
</dbReference>
<dbReference type="EMBL" id="FQZF01000006">
    <property type="protein sequence ID" value="SHI89631.1"/>
    <property type="molecule type" value="Genomic_DNA"/>
</dbReference>
<keyword evidence="3" id="KW-1185">Reference proteome</keyword>
<evidence type="ECO:0000313" key="3">
    <source>
        <dbReference type="Proteomes" id="UP000184387"/>
    </source>
</evidence>
<evidence type="ECO:0000313" key="2">
    <source>
        <dbReference type="EMBL" id="SHI89631.1"/>
    </source>
</evidence>
<dbReference type="CDD" id="cd04511">
    <property type="entry name" value="NUDIX_Hydrolase"/>
    <property type="match status" value="1"/>
</dbReference>
<dbReference type="SUPFAM" id="SSF55811">
    <property type="entry name" value="Nudix"/>
    <property type="match status" value="1"/>
</dbReference>
<dbReference type="GO" id="GO:0003824">
    <property type="term" value="F:catalytic activity"/>
    <property type="evidence" value="ECO:0007669"/>
    <property type="project" value="UniProtKB-ARBA"/>
</dbReference>
<dbReference type="Proteomes" id="UP000184387">
    <property type="component" value="Unassembled WGS sequence"/>
</dbReference>
<protein>
    <submittedName>
        <fullName evidence="2">ADP-ribose pyrophosphatase YjhB, NUDIX family</fullName>
    </submittedName>
</protein>
<accession>A0A1M6EW93</accession>
<dbReference type="Gene3D" id="3.90.79.10">
    <property type="entry name" value="Nucleoside Triphosphate Pyrophosphohydrolase"/>
    <property type="match status" value="1"/>
</dbReference>
<evidence type="ECO:0000259" key="1">
    <source>
        <dbReference type="PROSITE" id="PS51462"/>
    </source>
</evidence>
<gene>
    <name evidence="2" type="ORF">SAMN02745194_01302</name>
</gene>
<dbReference type="RefSeq" id="WP_073132804.1">
    <property type="nucleotide sequence ID" value="NZ_FQZF01000006.1"/>
</dbReference>
<proteinExistence type="predicted"/>
<dbReference type="AlphaFoldDB" id="A0A1M6EW93"/>
<sequence length="194" mass="21301">MAGQFERRRQEGDDQDRLTCRDCGFIAYENPKVVVGSVVAVPGAGPGAGPDAVLLCRRAIEPRRGFWTLPAGYLEMHETVEEGARREAWEEARARIETEGVLAVYSIARLGQVQVMFRARLAEPGFEAGPESLEVRAFAWDDIPWDEIAFPTVHWALNAWREGAGFPSPAVLNPPEDLRGIRPLPGHVLAGDAG</sequence>
<organism evidence="2 3">
    <name type="scientific">Muricoccus roseus</name>
    <dbReference type="NCBI Taxonomy" id="198092"/>
    <lineage>
        <taxon>Bacteria</taxon>
        <taxon>Pseudomonadati</taxon>
        <taxon>Pseudomonadota</taxon>
        <taxon>Alphaproteobacteria</taxon>
        <taxon>Acetobacterales</taxon>
        <taxon>Roseomonadaceae</taxon>
        <taxon>Muricoccus</taxon>
    </lineage>
</organism>
<dbReference type="PANTHER" id="PTHR43222">
    <property type="entry name" value="NUDIX HYDROLASE 23"/>
    <property type="match status" value="1"/>
</dbReference>
<dbReference type="STRING" id="198092.SAMN02745194_01302"/>
<dbReference type="PROSITE" id="PS51462">
    <property type="entry name" value="NUDIX"/>
    <property type="match status" value="1"/>
</dbReference>
<name>A0A1M6EW93_9PROT</name>
<dbReference type="OrthoDB" id="9761969at2"/>
<feature type="domain" description="Nudix hydrolase" evidence="1">
    <location>
        <begin position="30"/>
        <end position="161"/>
    </location>
</feature>
<dbReference type="InterPro" id="IPR015797">
    <property type="entry name" value="NUDIX_hydrolase-like_dom_sf"/>
</dbReference>